<dbReference type="EC" id="3.1.1.31" evidence="5"/>
<dbReference type="Pfam" id="PF01182">
    <property type="entry name" value="Glucosamine_iso"/>
    <property type="match status" value="1"/>
</dbReference>
<dbReference type="InterPro" id="IPR005900">
    <property type="entry name" value="6-phosphogluconolactonase_DevB"/>
</dbReference>
<name>A0AA88S564_9ASTE</name>
<dbReference type="Proteomes" id="UP001187471">
    <property type="component" value="Unassembled WGS sequence"/>
</dbReference>
<reference evidence="8" key="1">
    <citation type="submission" date="2022-12" db="EMBL/GenBank/DDBJ databases">
        <title>Draft genome assemblies for two species of Escallonia (Escalloniales).</title>
        <authorList>
            <person name="Chanderbali A."/>
            <person name="Dervinis C."/>
            <person name="Anghel I."/>
            <person name="Soltis D."/>
            <person name="Soltis P."/>
            <person name="Zapata F."/>
        </authorList>
    </citation>
    <scope>NUCLEOTIDE SEQUENCE</scope>
    <source>
        <strain evidence="8">UCBG92.1500</strain>
        <tissue evidence="8">Leaf</tissue>
    </source>
</reference>
<keyword evidence="9" id="KW-1185">Reference proteome</keyword>
<dbReference type="InterPro" id="IPR006148">
    <property type="entry name" value="Glc/Gal-6P_isomerase"/>
</dbReference>
<dbReference type="PANTHER" id="PTHR11054:SF22">
    <property type="entry name" value="6-PHOSPHOGLUCONOLACTONASE 3, CHLOROPLASTIC"/>
    <property type="match status" value="1"/>
</dbReference>
<dbReference type="GO" id="GO:0005737">
    <property type="term" value="C:cytoplasm"/>
    <property type="evidence" value="ECO:0007669"/>
    <property type="project" value="UniProtKB-ARBA"/>
</dbReference>
<feature type="domain" description="Glucosamine/galactosamine-6-phosphate isomerase" evidence="7">
    <location>
        <begin position="83"/>
        <end position="312"/>
    </location>
</feature>
<sequence>MTASSYSFAATICSLATRSRSPRQSSPPPNLRLTLRPAGQSPILRSIRPIASPSGNKHTHKIKAAAAEMATEKGKGNVQVYDTEEDLSVSLAKYTAELSEKYAKERGAFTVVLSGGSLIKSLRKLVEPPYIGSVEWSKWHVFWVDERVVPKDHPDSNYLLAYEGLLSKVPVLPGNVYAINDALSAEAAADDYETCVKHLVKNKIIDQSEANGFPKFDLMLLGMGPDGHVASLFPGHPHLEENKQWITYVKDSPKPPPERITFTFPVINSSANIALVVAGSGKAHPVHVALGDGQSPDLLPVQMVSPEGELTWFLDKQAASKL</sequence>
<evidence type="ECO:0000256" key="6">
    <source>
        <dbReference type="SAM" id="MobiDB-lite"/>
    </source>
</evidence>
<accession>A0AA88S564</accession>
<comment type="catalytic activity">
    <reaction evidence="1 5">
        <text>6-phospho-D-glucono-1,5-lactone + H2O = 6-phospho-D-gluconate + H(+)</text>
        <dbReference type="Rhea" id="RHEA:12556"/>
        <dbReference type="ChEBI" id="CHEBI:15377"/>
        <dbReference type="ChEBI" id="CHEBI:15378"/>
        <dbReference type="ChEBI" id="CHEBI:57955"/>
        <dbReference type="ChEBI" id="CHEBI:58759"/>
        <dbReference type="EC" id="3.1.1.31"/>
    </reaction>
</comment>
<dbReference type="FunFam" id="3.40.50.1360:FF:000009">
    <property type="entry name" value="Probable 6-phosphogluconolactonase"/>
    <property type="match status" value="1"/>
</dbReference>
<feature type="region of interest" description="Disordered" evidence="6">
    <location>
        <begin position="17"/>
        <end position="38"/>
    </location>
</feature>
<comment type="pathway">
    <text evidence="2">Carbohydrate degradation; pentose phosphate pathway; D-ribulose 5-phosphate from D-glucose 6-phosphate (oxidative stage): step 2/3.</text>
</comment>
<keyword evidence="4" id="KW-0378">Hydrolase</keyword>
<protein>
    <recommendedName>
        <fullName evidence="5">Probable 6-phosphogluconolactonase</fullName>
        <ecNumber evidence="5">3.1.1.31</ecNumber>
    </recommendedName>
</protein>
<dbReference type="SUPFAM" id="SSF100950">
    <property type="entry name" value="NagB/RpiA/CoA transferase-like"/>
    <property type="match status" value="1"/>
</dbReference>
<dbReference type="Gene3D" id="3.40.50.1360">
    <property type="match status" value="1"/>
</dbReference>
<proteinExistence type="inferred from homology"/>
<comment type="similarity">
    <text evidence="3 5">Belongs to the glucosamine/galactosamine-6-phosphate isomerase family. 6-phosphogluconolactonase subfamily.</text>
</comment>
<dbReference type="GO" id="GO:0017057">
    <property type="term" value="F:6-phosphogluconolactonase activity"/>
    <property type="evidence" value="ECO:0007669"/>
    <property type="project" value="UniProtKB-EC"/>
</dbReference>
<dbReference type="InterPro" id="IPR039104">
    <property type="entry name" value="6PGL"/>
</dbReference>
<dbReference type="NCBIfam" id="TIGR01198">
    <property type="entry name" value="pgl"/>
    <property type="match status" value="1"/>
</dbReference>
<evidence type="ECO:0000256" key="3">
    <source>
        <dbReference type="ARBA" id="ARBA00010662"/>
    </source>
</evidence>
<evidence type="ECO:0000313" key="8">
    <source>
        <dbReference type="EMBL" id="KAK2995885.1"/>
    </source>
</evidence>
<dbReference type="GO" id="GO:0005975">
    <property type="term" value="P:carbohydrate metabolic process"/>
    <property type="evidence" value="ECO:0007669"/>
    <property type="project" value="InterPro"/>
</dbReference>
<dbReference type="InterPro" id="IPR037171">
    <property type="entry name" value="NagB/RpiA_transferase-like"/>
</dbReference>
<organism evidence="8 9">
    <name type="scientific">Escallonia rubra</name>
    <dbReference type="NCBI Taxonomy" id="112253"/>
    <lineage>
        <taxon>Eukaryota</taxon>
        <taxon>Viridiplantae</taxon>
        <taxon>Streptophyta</taxon>
        <taxon>Embryophyta</taxon>
        <taxon>Tracheophyta</taxon>
        <taxon>Spermatophyta</taxon>
        <taxon>Magnoliopsida</taxon>
        <taxon>eudicotyledons</taxon>
        <taxon>Gunneridae</taxon>
        <taxon>Pentapetalae</taxon>
        <taxon>asterids</taxon>
        <taxon>campanulids</taxon>
        <taxon>Escalloniales</taxon>
        <taxon>Escalloniaceae</taxon>
        <taxon>Escallonia</taxon>
    </lineage>
</organism>
<dbReference type="AlphaFoldDB" id="A0AA88S564"/>
<dbReference type="CDD" id="cd01400">
    <property type="entry name" value="6PGL"/>
    <property type="match status" value="1"/>
</dbReference>
<evidence type="ECO:0000256" key="4">
    <source>
        <dbReference type="ARBA" id="ARBA00022801"/>
    </source>
</evidence>
<dbReference type="PANTHER" id="PTHR11054">
    <property type="entry name" value="6-PHOSPHOGLUCONOLACTONASE"/>
    <property type="match status" value="1"/>
</dbReference>
<dbReference type="EMBL" id="JAVXUO010000045">
    <property type="protein sequence ID" value="KAK2995885.1"/>
    <property type="molecule type" value="Genomic_DNA"/>
</dbReference>
<evidence type="ECO:0000256" key="5">
    <source>
        <dbReference type="RuleBase" id="RU365095"/>
    </source>
</evidence>
<evidence type="ECO:0000259" key="7">
    <source>
        <dbReference type="Pfam" id="PF01182"/>
    </source>
</evidence>
<dbReference type="GO" id="GO:0006098">
    <property type="term" value="P:pentose-phosphate shunt"/>
    <property type="evidence" value="ECO:0007669"/>
    <property type="project" value="InterPro"/>
</dbReference>
<evidence type="ECO:0000313" key="9">
    <source>
        <dbReference type="Proteomes" id="UP001187471"/>
    </source>
</evidence>
<evidence type="ECO:0000256" key="2">
    <source>
        <dbReference type="ARBA" id="ARBA00004961"/>
    </source>
</evidence>
<comment type="caution">
    <text evidence="8">The sequence shown here is derived from an EMBL/GenBank/DDBJ whole genome shotgun (WGS) entry which is preliminary data.</text>
</comment>
<gene>
    <name evidence="8" type="ORF">RJ640_028293</name>
</gene>
<evidence type="ECO:0000256" key="1">
    <source>
        <dbReference type="ARBA" id="ARBA00000832"/>
    </source>
</evidence>